<keyword evidence="2" id="KW-1185">Reference proteome</keyword>
<comment type="caution">
    <text evidence="1">The sequence shown here is derived from an EMBL/GenBank/DDBJ whole genome shotgun (WGS) entry which is preliminary data.</text>
</comment>
<protein>
    <submittedName>
        <fullName evidence="1">Sporulation histidine kinase inhibitor Sda</fullName>
    </submittedName>
</protein>
<dbReference type="Proteomes" id="UP000790580">
    <property type="component" value="Unassembled WGS sequence"/>
</dbReference>
<organism evidence="1 2">
    <name type="scientific">Evansella alkalicola</name>
    <dbReference type="NCBI Taxonomy" id="745819"/>
    <lineage>
        <taxon>Bacteria</taxon>
        <taxon>Bacillati</taxon>
        <taxon>Bacillota</taxon>
        <taxon>Bacilli</taxon>
        <taxon>Bacillales</taxon>
        <taxon>Bacillaceae</taxon>
        <taxon>Evansella</taxon>
    </lineage>
</organism>
<sequence length="44" mass="5308">MESLHDNMLIQAYLDAKEFQLSPEFIEIIKSEIHKRNLHHVFEI</sequence>
<evidence type="ECO:0000313" key="1">
    <source>
        <dbReference type="EMBL" id="MBU9723592.1"/>
    </source>
</evidence>
<dbReference type="SUPFAM" id="SSF100985">
    <property type="entry name" value="Sporulation inhibitor Sda"/>
    <property type="match status" value="1"/>
</dbReference>
<dbReference type="InterPro" id="IPR015064">
    <property type="entry name" value="Sda"/>
</dbReference>
<evidence type="ECO:0000313" key="2">
    <source>
        <dbReference type="Proteomes" id="UP000790580"/>
    </source>
</evidence>
<name>A0ABS6JZE4_9BACI</name>
<gene>
    <name evidence="1" type="ORF">KS407_19425</name>
</gene>
<keyword evidence="1" id="KW-0649">Protein kinase inhibitor</keyword>
<dbReference type="Gene3D" id="1.10.287.1100">
    <property type="entry name" value="Sporulation inhibitor A"/>
    <property type="match status" value="1"/>
</dbReference>
<dbReference type="Pfam" id="PF08970">
    <property type="entry name" value="Sda"/>
    <property type="match status" value="1"/>
</dbReference>
<dbReference type="EMBL" id="JAHQCR010000083">
    <property type="protein sequence ID" value="MBU9723592.1"/>
    <property type="molecule type" value="Genomic_DNA"/>
</dbReference>
<proteinExistence type="predicted"/>
<dbReference type="RefSeq" id="WP_088075915.1">
    <property type="nucleotide sequence ID" value="NZ_JAHQCR010000083.1"/>
</dbReference>
<accession>A0ABS6JZE4</accession>
<dbReference type="InterPro" id="IPR036916">
    <property type="entry name" value="Sda_sf"/>
</dbReference>
<dbReference type="GO" id="GO:0004860">
    <property type="term" value="F:protein kinase inhibitor activity"/>
    <property type="evidence" value="ECO:0007669"/>
    <property type="project" value="UniProtKB-KW"/>
</dbReference>
<reference evidence="1 2" key="1">
    <citation type="submission" date="2021-06" db="EMBL/GenBank/DDBJ databases">
        <title>Bacillus sp. RD4P76, an endophyte from a halophyte.</title>
        <authorList>
            <person name="Sun J.-Q."/>
        </authorList>
    </citation>
    <scope>NUCLEOTIDE SEQUENCE [LARGE SCALE GENOMIC DNA]</scope>
    <source>
        <strain evidence="1 2">JCM 17098</strain>
    </source>
</reference>